<evidence type="ECO:0000256" key="1">
    <source>
        <dbReference type="SAM" id="Phobius"/>
    </source>
</evidence>
<feature type="transmembrane region" description="Helical" evidence="1">
    <location>
        <begin position="123"/>
        <end position="142"/>
    </location>
</feature>
<dbReference type="Proteomes" id="UP000553963">
    <property type="component" value="Unassembled WGS sequence"/>
</dbReference>
<feature type="transmembrane region" description="Helical" evidence="1">
    <location>
        <begin position="91"/>
        <end position="111"/>
    </location>
</feature>
<proteinExistence type="predicted"/>
<dbReference type="AlphaFoldDB" id="A0A840AYC4"/>
<protein>
    <submittedName>
        <fullName evidence="2">Uncharacterized membrane protein YhaH (DUF805 family)</fullName>
    </submittedName>
</protein>
<feature type="transmembrane region" description="Helical" evidence="1">
    <location>
        <begin position="154"/>
        <end position="177"/>
    </location>
</feature>
<dbReference type="RefSeq" id="WP_183401437.1">
    <property type="nucleotide sequence ID" value="NZ_JACIDS010000008.1"/>
</dbReference>
<keyword evidence="1" id="KW-0472">Membrane</keyword>
<keyword evidence="1" id="KW-1133">Transmembrane helix</keyword>
<evidence type="ECO:0000313" key="2">
    <source>
        <dbReference type="EMBL" id="MBB3933781.1"/>
    </source>
</evidence>
<dbReference type="InterPro" id="IPR008523">
    <property type="entry name" value="DUF805"/>
</dbReference>
<evidence type="ECO:0000313" key="3">
    <source>
        <dbReference type="Proteomes" id="UP000553963"/>
    </source>
</evidence>
<dbReference type="EMBL" id="JACIDS010000008">
    <property type="protein sequence ID" value="MBB3933781.1"/>
    <property type="molecule type" value="Genomic_DNA"/>
</dbReference>
<dbReference type="PANTHER" id="PTHR34980:SF2">
    <property type="entry name" value="INNER MEMBRANE PROTEIN YHAH-RELATED"/>
    <property type="match status" value="1"/>
</dbReference>
<dbReference type="GO" id="GO:0005886">
    <property type="term" value="C:plasma membrane"/>
    <property type="evidence" value="ECO:0007669"/>
    <property type="project" value="TreeGrafter"/>
</dbReference>
<keyword evidence="1" id="KW-0812">Transmembrane</keyword>
<dbReference type="PANTHER" id="PTHR34980">
    <property type="entry name" value="INNER MEMBRANE PROTEIN-RELATED-RELATED"/>
    <property type="match status" value="1"/>
</dbReference>
<reference evidence="2 3" key="1">
    <citation type="submission" date="2020-08" db="EMBL/GenBank/DDBJ databases">
        <title>Genomic Encyclopedia of Type Strains, Phase IV (KMG-IV): sequencing the most valuable type-strain genomes for metagenomic binning, comparative biology and taxonomic classification.</title>
        <authorList>
            <person name="Goeker M."/>
        </authorList>
    </citation>
    <scope>NUCLEOTIDE SEQUENCE [LARGE SCALE GENOMIC DNA]</scope>
    <source>
        <strain evidence="2 3">DSM 25966</strain>
    </source>
</reference>
<sequence>MRIVESISFNLRNLLNFRGREPRGRFWPYAGLVIALTVVAGYMVMLPEFTASLARMQEFALAHPDQATIETSGGGYSISIRGFHPELMPDIGAMLPGLGLVAVAAIVLLAASVARRLHDRGRTGWWGLLPLPFLAAGLLMIARIFELQTFDPVLFAVLMVNNLIYLGADLFLVAQLAGERQVGDNRYGPDPAIPPVPLPPNPPGA</sequence>
<accession>A0A840AYC4</accession>
<comment type="caution">
    <text evidence="2">The sequence shown here is derived from an EMBL/GenBank/DDBJ whole genome shotgun (WGS) entry which is preliminary data.</text>
</comment>
<keyword evidence="3" id="KW-1185">Reference proteome</keyword>
<dbReference type="Pfam" id="PF05656">
    <property type="entry name" value="DUF805"/>
    <property type="match status" value="1"/>
</dbReference>
<feature type="transmembrane region" description="Helical" evidence="1">
    <location>
        <begin position="26"/>
        <end position="46"/>
    </location>
</feature>
<organism evidence="2 3">
    <name type="scientific">Kaistia hirudinis</name>
    <dbReference type="NCBI Taxonomy" id="1293440"/>
    <lineage>
        <taxon>Bacteria</taxon>
        <taxon>Pseudomonadati</taxon>
        <taxon>Pseudomonadota</taxon>
        <taxon>Alphaproteobacteria</taxon>
        <taxon>Hyphomicrobiales</taxon>
        <taxon>Kaistiaceae</taxon>
        <taxon>Kaistia</taxon>
    </lineage>
</organism>
<name>A0A840AYC4_9HYPH</name>
<gene>
    <name evidence="2" type="ORF">GGR25_004859</name>
</gene>